<dbReference type="EMBL" id="CP005587">
    <property type="protein sequence ID" value="AGK58792.1"/>
    <property type="molecule type" value="Genomic_DNA"/>
</dbReference>
<dbReference type="GO" id="GO:0016810">
    <property type="term" value="F:hydrolase activity, acting on carbon-nitrogen (but not peptide) bonds"/>
    <property type="evidence" value="ECO:0007669"/>
    <property type="project" value="InterPro"/>
</dbReference>
<evidence type="ECO:0000313" key="11">
    <source>
        <dbReference type="Proteomes" id="UP000005952"/>
    </source>
</evidence>
<dbReference type="HOGENOM" id="CLU_021264_8_1_5"/>
<evidence type="ECO:0000256" key="3">
    <source>
        <dbReference type="ARBA" id="ARBA00020071"/>
    </source>
</evidence>
<dbReference type="GO" id="GO:0016020">
    <property type="term" value="C:membrane"/>
    <property type="evidence" value="ECO:0007669"/>
    <property type="project" value="TreeGrafter"/>
</dbReference>
<feature type="region of interest" description="Disordered" evidence="7">
    <location>
        <begin position="265"/>
        <end position="285"/>
    </location>
</feature>
<evidence type="ECO:0000256" key="8">
    <source>
        <dbReference type="SAM" id="SignalP"/>
    </source>
</evidence>
<dbReference type="Proteomes" id="UP000005952">
    <property type="component" value="Chromosome"/>
</dbReference>
<dbReference type="GO" id="GO:0005975">
    <property type="term" value="P:carbohydrate metabolic process"/>
    <property type="evidence" value="ECO:0007669"/>
    <property type="project" value="InterPro"/>
</dbReference>
<dbReference type="InterPro" id="IPR050248">
    <property type="entry name" value="Polysacc_deacetylase_ArnD"/>
</dbReference>
<dbReference type="Gene3D" id="3.20.20.370">
    <property type="entry name" value="Glycoside hydrolase/deacetylase"/>
    <property type="match status" value="1"/>
</dbReference>
<proteinExistence type="inferred from homology"/>
<sequence length="299" mass="32280">MHAARGLMLAALAAATVALAANKAEADGDQTCPAGALGVSRTIEVDTTGGPWFGSPHGDPNFLQPKEVVLTFDDGPSPKDTREILAALAKECTKATFFVVGEMVAEHPEVVKEVAEQGHTIGVHTWSHPNLARLALDDVKREVEATFDAAQKASPAPVAPFFRYPYLSSSQATVDYMKSRNIGQFAVDIDSQDWRARSTKPVIARVMAGLEARGRGIILMHDIHKWTADAVPQILAQLKAGGYKVVQLKAKTPVELIADVSPPVKPSHPQLARKRSKTAAGRVKGNRRRMALRFRKPSA</sequence>
<evidence type="ECO:0000313" key="10">
    <source>
        <dbReference type="EMBL" id="AGK58792.1"/>
    </source>
</evidence>
<evidence type="ECO:0000256" key="4">
    <source>
        <dbReference type="ARBA" id="ARBA00022723"/>
    </source>
</evidence>
<dbReference type="KEGG" id="hdt:HYPDE_35603"/>
<dbReference type="eggNOG" id="COG0726">
    <property type="taxonomic scope" value="Bacteria"/>
</dbReference>
<dbReference type="PANTHER" id="PTHR10587:SF133">
    <property type="entry name" value="CHITIN DEACETYLASE 1-RELATED"/>
    <property type="match status" value="1"/>
</dbReference>
<dbReference type="InterPro" id="IPR002509">
    <property type="entry name" value="NODB_dom"/>
</dbReference>
<keyword evidence="11" id="KW-1185">Reference proteome</keyword>
<feature type="signal peptide" evidence="8">
    <location>
        <begin position="1"/>
        <end position="20"/>
    </location>
</feature>
<feature type="chain" id="PRO_5004105936" description="Chitooligosaccharide deacetylase" evidence="8">
    <location>
        <begin position="21"/>
        <end position="299"/>
    </location>
</feature>
<feature type="domain" description="NodB homology" evidence="9">
    <location>
        <begin position="66"/>
        <end position="246"/>
    </location>
</feature>
<dbReference type="CDD" id="cd10917">
    <property type="entry name" value="CE4_NodB_like_6s_7s"/>
    <property type="match status" value="1"/>
</dbReference>
<dbReference type="PANTHER" id="PTHR10587">
    <property type="entry name" value="GLYCOSYL TRANSFERASE-RELATED"/>
    <property type="match status" value="1"/>
</dbReference>
<dbReference type="PROSITE" id="PS51677">
    <property type="entry name" value="NODB"/>
    <property type="match status" value="1"/>
</dbReference>
<evidence type="ECO:0000259" key="9">
    <source>
        <dbReference type="PROSITE" id="PS51677"/>
    </source>
</evidence>
<evidence type="ECO:0000256" key="2">
    <source>
        <dbReference type="ARBA" id="ARBA00010973"/>
    </source>
</evidence>
<comment type="similarity">
    <text evidence="2">Belongs to the polysaccharide deacetylase family.</text>
</comment>
<comment type="function">
    <text evidence="1">Is involved in generating a small heat-stable compound (Nod), an acylated oligomer of N-acetylglucosamine, that stimulates mitosis in various plant protoplasts.</text>
</comment>
<protein>
    <recommendedName>
        <fullName evidence="3">Chitooligosaccharide deacetylase</fullName>
    </recommendedName>
    <alternativeName>
        <fullName evidence="6">Nodulation protein B</fullName>
    </alternativeName>
</protein>
<dbReference type="InterPro" id="IPR011330">
    <property type="entry name" value="Glyco_hydro/deAcase_b/a-brl"/>
</dbReference>
<dbReference type="RefSeq" id="WP_015598811.1">
    <property type="nucleotide sequence ID" value="NC_021172.1"/>
</dbReference>
<organism evidence="10 11">
    <name type="scientific">Hyphomicrobium denitrificans 1NES1</name>
    <dbReference type="NCBI Taxonomy" id="670307"/>
    <lineage>
        <taxon>Bacteria</taxon>
        <taxon>Pseudomonadati</taxon>
        <taxon>Pseudomonadota</taxon>
        <taxon>Alphaproteobacteria</taxon>
        <taxon>Hyphomicrobiales</taxon>
        <taxon>Hyphomicrobiaceae</taxon>
        <taxon>Hyphomicrobium</taxon>
    </lineage>
</organism>
<dbReference type="OrthoDB" id="276604at2"/>
<keyword evidence="8" id="KW-0732">Signal</keyword>
<evidence type="ECO:0000256" key="1">
    <source>
        <dbReference type="ARBA" id="ARBA00003236"/>
    </source>
</evidence>
<dbReference type="AlphaFoldDB" id="N0B925"/>
<reference evidence="10 11" key="1">
    <citation type="journal article" date="2013" name="Genome Announc.">
        <title>Genome sequences for three denitrifying bacterial strains isolated from a uranium- and nitrate-contaminated subsurface environment.</title>
        <authorList>
            <person name="Venkatramanan R."/>
            <person name="Prakash O."/>
            <person name="Woyke T."/>
            <person name="Chain P."/>
            <person name="Goodwin L.A."/>
            <person name="Watson D."/>
            <person name="Brooks S."/>
            <person name="Kostka J.E."/>
            <person name="Green S.J."/>
        </authorList>
    </citation>
    <scope>NUCLEOTIDE SEQUENCE [LARGE SCALE GENOMIC DNA]</scope>
    <source>
        <strain evidence="10 11">1NES1</strain>
    </source>
</reference>
<gene>
    <name evidence="10" type="ORF">HYPDE_35603</name>
</gene>
<evidence type="ECO:0000256" key="5">
    <source>
        <dbReference type="ARBA" id="ARBA00022801"/>
    </source>
</evidence>
<evidence type="ECO:0000256" key="7">
    <source>
        <dbReference type="SAM" id="MobiDB-lite"/>
    </source>
</evidence>
<keyword evidence="5" id="KW-0378">Hydrolase</keyword>
<dbReference type="SUPFAM" id="SSF88713">
    <property type="entry name" value="Glycoside hydrolase/deacetylase"/>
    <property type="match status" value="1"/>
</dbReference>
<name>N0B925_9HYPH</name>
<dbReference type="Pfam" id="PF01522">
    <property type="entry name" value="Polysacc_deac_1"/>
    <property type="match status" value="1"/>
</dbReference>
<dbReference type="GO" id="GO:0046872">
    <property type="term" value="F:metal ion binding"/>
    <property type="evidence" value="ECO:0007669"/>
    <property type="project" value="UniProtKB-KW"/>
</dbReference>
<keyword evidence="4" id="KW-0479">Metal-binding</keyword>
<evidence type="ECO:0000256" key="6">
    <source>
        <dbReference type="ARBA" id="ARBA00032976"/>
    </source>
</evidence>
<accession>N0B925</accession>